<dbReference type="STRING" id="188477.A0A433T054"/>
<dbReference type="AlphaFoldDB" id="A0A433T054"/>
<proteinExistence type="predicted"/>
<accession>A0A433T054</accession>
<comment type="caution">
    <text evidence="1">The sequence shown here is derived from an EMBL/GenBank/DDBJ whole genome shotgun (WGS) entry which is preliminary data.</text>
</comment>
<reference evidence="1 2" key="1">
    <citation type="submission" date="2019-01" db="EMBL/GenBank/DDBJ databases">
        <title>A draft genome assembly of the solar-powered sea slug Elysia chlorotica.</title>
        <authorList>
            <person name="Cai H."/>
            <person name="Li Q."/>
            <person name="Fang X."/>
            <person name="Li J."/>
            <person name="Curtis N.E."/>
            <person name="Altenburger A."/>
            <person name="Shibata T."/>
            <person name="Feng M."/>
            <person name="Maeda T."/>
            <person name="Schwartz J.A."/>
            <person name="Shigenobu S."/>
            <person name="Lundholm N."/>
            <person name="Nishiyama T."/>
            <person name="Yang H."/>
            <person name="Hasebe M."/>
            <person name="Li S."/>
            <person name="Pierce S.K."/>
            <person name="Wang J."/>
        </authorList>
    </citation>
    <scope>NUCLEOTIDE SEQUENCE [LARGE SCALE GENOMIC DNA]</scope>
    <source>
        <strain evidence="1">EC2010</strain>
        <tissue evidence="1">Whole organism of an adult</tissue>
    </source>
</reference>
<name>A0A433T054_ELYCH</name>
<evidence type="ECO:0000313" key="2">
    <source>
        <dbReference type="Proteomes" id="UP000271974"/>
    </source>
</evidence>
<gene>
    <name evidence="1" type="ORF">EGW08_017304</name>
</gene>
<dbReference type="EMBL" id="RQTK01000785">
    <property type="protein sequence ID" value="RUS74924.1"/>
    <property type="molecule type" value="Genomic_DNA"/>
</dbReference>
<protein>
    <submittedName>
        <fullName evidence="1">Uncharacterized protein</fullName>
    </submittedName>
</protein>
<dbReference type="OrthoDB" id="6042561at2759"/>
<keyword evidence="2" id="KW-1185">Reference proteome</keyword>
<dbReference type="Proteomes" id="UP000271974">
    <property type="component" value="Unassembled WGS sequence"/>
</dbReference>
<organism evidence="1 2">
    <name type="scientific">Elysia chlorotica</name>
    <name type="common">Eastern emerald elysia</name>
    <name type="synonym">Sea slug</name>
    <dbReference type="NCBI Taxonomy" id="188477"/>
    <lineage>
        <taxon>Eukaryota</taxon>
        <taxon>Metazoa</taxon>
        <taxon>Spiralia</taxon>
        <taxon>Lophotrochozoa</taxon>
        <taxon>Mollusca</taxon>
        <taxon>Gastropoda</taxon>
        <taxon>Heterobranchia</taxon>
        <taxon>Euthyneura</taxon>
        <taxon>Panpulmonata</taxon>
        <taxon>Sacoglossa</taxon>
        <taxon>Placobranchoidea</taxon>
        <taxon>Plakobranchidae</taxon>
        <taxon>Elysia</taxon>
    </lineage>
</organism>
<sequence>MYIDLADPLPKSYAPKKGIICTSGRTQADFDRNGTGTGLWIQNGSTPDQVTQVPYYQNDLSGTNWIEGRCFNSMVFLLYNGGRLNAFGWALLADLPAPFYEHPTRQSVPAFMEVIPDCLRNLTGRMSTMHIYMTWTPALNFC</sequence>
<evidence type="ECO:0000313" key="1">
    <source>
        <dbReference type="EMBL" id="RUS74924.1"/>
    </source>
</evidence>